<evidence type="ECO:0000256" key="2">
    <source>
        <dbReference type="ARBA" id="ARBA00012980"/>
    </source>
</evidence>
<evidence type="ECO:0000259" key="12">
    <source>
        <dbReference type="Pfam" id="PF02223"/>
    </source>
</evidence>
<dbReference type="NCBIfam" id="TIGR00041">
    <property type="entry name" value="DTMP_kinase"/>
    <property type="match status" value="1"/>
</dbReference>
<dbReference type="EMBL" id="CP014223">
    <property type="protein sequence ID" value="AMJ42251.1"/>
    <property type="molecule type" value="Genomic_DNA"/>
</dbReference>
<accession>A0A0X8VE41</accession>
<dbReference type="GO" id="GO:0006235">
    <property type="term" value="P:dTTP biosynthetic process"/>
    <property type="evidence" value="ECO:0007669"/>
    <property type="project" value="UniProtKB-UniRule"/>
</dbReference>
<name>A0A0X8VE41_ANAPI</name>
<dbReference type="OrthoDB" id="9774907at2"/>
<evidence type="ECO:0000256" key="1">
    <source>
        <dbReference type="ARBA" id="ARBA00009776"/>
    </source>
</evidence>
<evidence type="ECO:0000256" key="6">
    <source>
        <dbReference type="ARBA" id="ARBA00022741"/>
    </source>
</evidence>
<evidence type="ECO:0000256" key="11">
    <source>
        <dbReference type="HAMAP-Rule" id="MF_00165"/>
    </source>
</evidence>
<dbReference type="AlphaFoldDB" id="A0A0X8VE41"/>
<dbReference type="PROSITE" id="PS01331">
    <property type="entry name" value="THYMIDYLATE_KINASE"/>
    <property type="match status" value="1"/>
</dbReference>
<reference evidence="13 15" key="1">
    <citation type="journal article" date="2016" name="Genome Announc.">
        <title>Complete Genome Sequence of the Amino Acid-Fermenting Clostridium propionicum X2 (DSM 1682).</title>
        <authorList>
            <person name="Poehlein A."/>
            <person name="Schlien K."/>
            <person name="Chowdhury N.P."/>
            <person name="Gottschalk G."/>
            <person name="Buckel W."/>
            <person name="Daniel R."/>
        </authorList>
    </citation>
    <scope>NUCLEOTIDE SEQUENCE [LARGE SCALE GENOMIC DNA]</scope>
    <source>
        <strain evidence="13 15">X2</strain>
    </source>
</reference>
<dbReference type="GO" id="GO:0005829">
    <property type="term" value="C:cytosol"/>
    <property type="evidence" value="ECO:0007669"/>
    <property type="project" value="TreeGrafter"/>
</dbReference>
<evidence type="ECO:0000256" key="3">
    <source>
        <dbReference type="ARBA" id="ARBA00017144"/>
    </source>
</evidence>
<reference evidence="15" key="2">
    <citation type="submission" date="2016-01" db="EMBL/GenBank/DDBJ databases">
        <authorList>
            <person name="Poehlein A."/>
            <person name="Schlien K."/>
            <person name="Gottschalk G."/>
            <person name="Buckel W."/>
            <person name="Daniel R."/>
        </authorList>
    </citation>
    <scope>NUCLEOTIDE SEQUENCE [LARGE SCALE GENOMIC DNA]</scope>
    <source>
        <strain evidence="15">X2</strain>
    </source>
</reference>
<comment type="catalytic activity">
    <reaction evidence="9 11">
        <text>dTMP + ATP = dTDP + ADP</text>
        <dbReference type="Rhea" id="RHEA:13517"/>
        <dbReference type="ChEBI" id="CHEBI:30616"/>
        <dbReference type="ChEBI" id="CHEBI:58369"/>
        <dbReference type="ChEBI" id="CHEBI:63528"/>
        <dbReference type="ChEBI" id="CHEBI:456216"/>
        <dbReference type="EC" id="2.7.4.9"/>
    </reaction>
</comment>
<dbReference type="Proteomes" id="UP000068026">
    <property type="component" value="Chromosome"/>
</dbReference>
<reference evidence="16" key="3">
    <citation type="submission" date="2016-11" db="EMBL/GenBank/DDBJ databases">
        <authorList>
            <person name="Jaros S."/>
            <person name="Januszkiewicz K."/>
            <person name="Wedrychowicz H."/>
        </authorList>
    </citation>
    <scope>NUCLEOTIDE SEQUENCE [LARGE SCALE GENOMIC DNA]</scope>
    <source>
        <strain evidence="16">DSM 1682</strain>
    </source>
</reference>
<sequence length="208" mass="23365">MRGFFISVEGSDGSGKSTQIKKIDAYLKSKSQEVLLTREPGGTVISEKIRELLLDPSHKEMKAKTEMLLYAAARAQHLEEFILPNLQEGKHVLTDRFTDSSIAYQGFGRGLGEIVAEVNRIATGGISPDITFFLEVSPETGISRKKSEENHEMDRLEQEKQEFHHRVYNGYKTLSNLEGQRICPIDASEGIEAVFSQIKVELDKLFGF</sequence>
<dbReference type="EC" id="2.7.4.9" evidence="2 11"/>
<dbReference type="SUPFAM" id="SSF52540">
    <property type="entry name" value="P-loop containing nucleoside triphosphate hydrolases"/>
    <property type="match status" value="1"/>
</dbReference>
<dbReference type="GO" id="GO:0006227">
    <property type="term" value="P:dUDP biosynthetic process"/>
    <property type="evidence" value="ECO:0007669"/>
    <property type="project" value="TreeGrafter"/>
</dbReference>
<keyword evidence="7 11" id="KW-0418">Kinase</keyword>
<keyword evidence="8 11" id="KW-0067">ATP-binding</keyword>
<dbReference type="GO" id="GO:0004798">
    <property type="term" value="F:dTMP kinase activity"/>
    <property type="evidence" value="ECO:0007669"/>
    <property type="project" value="UniProtKB-UniRule"/>
</dbReference>
<keyword evidence="15" id="KW-1185">Reference proteome</keyword>
<dbReference type="GO" id="GO:0006233">
    <property type="term" value="P:dTDP biosynthetic process"/>
    <property type="evidence" value="ECO:0007669"/>
    <property type="project" value="InterPro"/>
</dbReference>
<dbReference type="InterPro" id="IPR039430">
    <property type="entry name" value="Thymidylate_kin-like_dom"/>
</dbReference>
<evidence type="ECO:0000256" key="9">
    <source>
        <dbReference type="ARBA" id="ARBA00048743"/>
    </source>
</evidence>
<dbReference type="PANTHER" id="PTHR10344">
    <property type="entry name" value="THYMIDYLATE KINASE"/>
    <property type="match status" value="1"/>
</dbReference>
<evidence type="ECO:0000313" key="16">
    <source>
        <dbReference type="Proteomes" id="UP000184204"/>
    </source>
</evidence>
<proteinExistence type="inferred from homology"/>
<evidence type="ECO:0000256" key="8">
    <source>
        <dbReference type="ARBA" id="ARBA00022840"/>
    </source>
</evidence>
<comment type="function">
    <text evidence="10 11">Phosphorylation of dTMP to form dTDP in both de novo and salvage pathways of dTTP synthesis.</text>
</comment>
<dbReference type="CDD" id="cd01672">
    <property type="entry name" value="TMPK"/>
    <property type="match status" value="1"/>
</dbReference>
<protein>
    <recommendedName>
        <fullName evidence="3 11">Thymidylate kinase</fullName>
        <ecNumber evidence="2 11">2.7.4.9</ecNumber>
    </recommendedName>
    <alternativeName>
        <fullName evidence="11">dTMP kinase</fullName>
    </alternativeName>
</protein>
<keyword evidence="6 11" id="KW-0547">Nucleotide-binding</keyword>
<dbReference type="FunFam" id="3.40.50.300:FF:000225">
    <property type="entry name" value="Thymidylate kinase"/>
    <property type="match status" value="1"/>
</dbReference>
<comment type="similarity">
    <text evidence="1 11">Belongs to the thymidylate kinase family.</text>
</comment>
<evidence type="ECO:0000313" key="15">
    <source>
        <dbReference type="Proteomes" id="UP000068026"/>
    </source>
</evidence>
<gene>
    <name evidence="11 13" type="primary">tmk</name>
    <name evidence="13" type="ORF">CPRO_27030</name>
    <name evidence="14" type="ORF">SAMN02745151_01068</name>
</gene>
<evidence type="ECO:0000256" key="10">
    <source>
        <dbReference type="ARBA" id="ARBA00057735"/>
    </source>
</evidence>
<evidence type="ECO:0000256" key="5">
    <source>
        <dbReference type="ARBA" id="ARBA00022727"/>
    </source>
</evidence>
<dbReference type="HAMAP" id="MF_00165">
    <property type="entry name" value="Thymidylate_kinase"/>
    <property type="match status" value="1"/>
</dbReference>
<dbReference type="GO" id="GO:0005524">
    <property type="term" value="F:ATP binding"/>
    <property type="evidence" value="ECO:0007669"/>
    <property type="project" value="UniProtKB-UniRule"/>
</dbReference>
<reference evidence="14" key="4">
    <citation type="submission" date="2016-11" db="EMBL/GenBank/DDBJ databases">
        <authorList>
            <person name="Varghese N."/>
            <person name="Submissions S."/>
        </authorList>
    </citation>
    <scope>NUCLEOTIDE SEQUENCE</scope>
    <source>
        <strain evidence="14">DSM 1682</strain>
    </source>
</reference>
<feature type="domain" description="Thymidylate kinase-like" evidence="12">
    <location>
        <begin position="8"/>
        <end position="198"/>
    </location>
</feature>
<evidence type="ECO:0000256" key="7">
    <source>
        <dbReference type="ARBA" id="ARBA00022777"/>
    </source>
</evidence>
<keyword evidence="4 11" id="KW-0808">Transferase</keyword>
<dbReference type="InterPro" id="IPR018095">
    <property type="entry name" value="Thymidylate_kin_CS"/>
</dbReference>
<dbReference type="RefSeq" id="WP_066052774.1">
    <property type="nucleotide sequence ID" value="NZ_CP014223.1"/>
</dbReference>
<dbReference type="KEGG" id="cpro:CPRO_27030"/>
<dbReference type="Pfam" id="PF02223">
    <property type="entry name" value="Thymidylate_kin"/>
    <property type="match status" value="1"/>
</dbReference>
<dbReference type="Proteomes" id="UP000184204">
    <property type="component" value="Unassembled WGS sequence"/>
</dbReference>
<evidence type="ECO:0000313" key="14">
    <source>
        <dbReference type="EMBL" id="SHE54840.1"/>
    </source>
</evidence>
<keyword evidence="5 11" id="KW-0545">Nucleotide biosynthesis</keyword>
<evidence type="ECO:0000256" key="4">
    <source>
        <dbReference type="ARBA" id="ARBA00022679"/>
    </source>
</evidence>
<dbReference type="PANTHER" id="PTHR10344:SF4">
    <property type="entry name" value="UMP-CMP KINASE 2, MITOCHONDRIAL"/>
    <property type="match status" value="1"/>
</dbReference>
<dbReference type="InterPro" id="IPR018094">
    <property type="entry name" value="Thymidylate_kinase"/>
</dbReference>
<evidence type="ECO:0000313" key="13">
    <source>
        <dbReference type="EMBL" id="AMJ42251.1"/>
    </source>
</evidence>
<feature type="binding site" evidence="11">
    <location>
        <begin position="10"/>
        <end position="17"/>
    </location>
    <ligand>
        <name>ATP</name>
        <dbReference type="ChEBI" id="CHEBI:30616"/>
    </ligand>
</feature>
<organism evidence="14 16">
    <name type="scientific">Anaerotignum propionicum DSM 1682</name>
    <dbReference type="NCBI Taxonomy" id="991789"/>
    <lineage>
        <taxon>Bacteria</taxon>
        <taxon>Bacillati</taxon>
        <taxon>Bacillota</taxon>
        <taxon>Clostridia</taxon>
        <taxon>Lachnospirales</taxon>
        <taxon>Anaerotignaceae</taxon>
        <taxon>Anaerotignum</taxon>
    </lineage>
</organism>
<dbReference type="Gene3D" id="3.40.50.300">
    <property type="entry name" value="P-loop containing nucleotide triphosphate hydrolases"/>
    <property type="match status" value="1"/>
</dbReference>
<dbReference type="InterPro" id="IPR027417">
    <property type="entry name" value="P-loop_NTPase"/>
</dbReference>
<dbReference type="EMBL" id="FQUA01000003">
    <property type="protein sequence ID" value="SHE54840.1"/>
    <property type="molecule type" value="Genomic_DNA"/>
</dbReference>